<feature type="transmembrane region" description="Helical" evidence="2">
    <location>
        <begin position="154"/>
        <end position="181"/>
    </location>
</feature>
<protein>
    <submittedName>
        <fullName evidence="4">Uncharacterized protein</fullName>
    </submittedName>
</protein>
<keyword evidence="2" id="KW-0812">Transmembrane</keyword>
<accession>B4L2K3</accession>
<feature type="chain" id="PRO_5006456927" evidence="3">
    <location>
        <begin position="17"/>
        <end position="746"/>
    </location>
</feature>
<dbReference type="OrthoDB" id="10649927at2759"/>
<dbReference type="InParanoid" id="B4L2K3"/>
<name>B4L2K3_DROMO</name>
<evidence type="ECO:0000256" key="2">
    <source>
        <dbReference type="SAM" id="Phobius"/>
    </source>
</evidence>
<evidence type="ECO:0000256" key="3">
    <source>
        <dbReference type="SAM" id="SignalP"/>
    </source>
</evidence>
<keyword evidence="2" id="KW-1133">Transmembrane helix</keyword>
<organism evidence="4 5">
    <name type="scientific">Drosophila mojavensis</name>
    <name type="common">Fruit fly</name>
    <dbReference type="NCBI Taxonomy" id="7230"/>
    <lineage>
        <taxon>Eukaryota</taxon>
        <taxon>Metazoa</taxon>
        <taxon>Ecdysozoa</taxon>
        <taxon>Arthropoda</taxon>
        <taxon>Hexapoda</taxon>
        <taxon>Insecta</taxon>
        <taxon>Pterygota</taxon>
        <taxon>Neoptera</taxon>
        <taxon>Endopterygota</taxon>
        <taxon>Diptera</taxon>
        <taxon>Brachycera</taxon>
        <taxon>Muscomorpha</taxon>
        <taxon>Ephydroidea</taxon>
        <taxon>Drosophilidae</taxon>
        <taxon>Drosophila</taxon>
    </lineage>
</organism>
<feature type="signal peptide" evidence="3">
    <location>
        <begin position="1"/>
        <end position="16"/>
    </location>
</feature>
<evidence type="ECO:0000313" key="4">
    <source>
        <dbReference type="EMBL" id="EDW06879.2"/>
    </source>
</evidence>
<evidence type="ECO:0000313" key="5">
    <source>
        <dbReference type="Proteomes" id="UP000009192"/>
    </source>
</evidence>
<sequence length="746" mass="85062">MDWFLFTSYLIWFLAAFQNPFMEIWERLEEARDFLRIGYMAEPSSNNNRMNDSNFIYSRPIQMIDEPFADAFIGSSYGGIGMDEAGFDGPQSDGERTGENNNYNLPLFWVKLTKTIKMVAYDNPKAIYLRYEADYNGRTLVTWINIVIVSQLLWLFYALIAIIGVIHVTMYMSCGLLKYLANLILKKIEMSGLPKKLEMWIFVKKHELWALLNKLEMLFRSKLEKLSFQRIRQLFSKKKNDKDVPPVVLPVLLPLERYVECCVESGLESDVESNAESITQSTKENSASYRCARTMHINARYNPISKRSKKLNKQDKFIQWIKQAPFLNGNSDSEIRLSDSDGDEHLKLISSKESDENFLIPSDELKGKPRRNFTVIHNNSSHTLASKLIIVSKDNMTDTETPFKTKMYINAKKMCKILQSARPCGCPYYDHNHECDAAKNIPESGQGDGAWMREAAKRNESSEVLGKQHNNSSGRLFNRRATKDACDSDVQEKYYSTEDLSDACTVLYNKQSTANKQKLNRKDCPLKPKISMPIVHNEFNNSQDKDSFNMVGVLKTSKSPSTMSLPTRLKDIIPLTRSFGRSMMPTSFVEEKPEAVIDNPISISKTDNADTDVSCDEGDSLETKTPDTTIYNDLLQKQFADALRISEESETSMSSHSFKQEDGNWVGWSVKKNRSNKCKKLMDVDVGMESANESEAKMDYSDADEPMGSTFIQQHVETLKDSLQGGYQRPGKKVAKNINWTPSSPK</sequence>
<proteinExistence type="predicted"/>
<feature type="compositionally biased region" description="Acidic residues" evidence="1">
    <location>
        <begin position="609"/>
        <end position="620"/>
    </location>
</feature>
<keyword evidence="3" id="KW-0732">Signal</keyword>
<feature type="region of interest" description="Disordered" evidence="1">
    <location>
        <begin position="607"/>
        <end position="626"/>
    </location>
</feature>
<dbReference type="EMBL" id="CH933810">
    <property type="protein sequence ID" value="EDW06879.2"/>
    <property type="molecule type" value="Genomic_DNA"/>
</dbReference>
<reference evidence="4 5" key="1">
    <citation type="journal article" date="2007" name="Nature">
        <title>Evolution of genes and genomes on the Drosophila phylogeny.</title>
        <authorList>
            <consortium name="Drosophila 12 Genomes Consortium"/>
            <person name="Clark A.G."/>
            <person name="Eisen M.B."/>
            <person name="Smith D.R."/>
            <person name="Bergman C.M."/>
            <person name="Oliver B."/>
            <person name="Markow T.A."/>
            <person name="Kaufman T.C."/>
            <person name="Kellis M."/>
            <person name="Gelbart W."/>
            <person name="Iyer V.N."/>
            <person name="Pollard D.A."/>
            <person name="Sackton T.B."/>
            <person name="Larracuente A.M."/>
            <person name="Singh N.D."/>
            <person name="Abad J.P."/>
            <person name="Abt D.N."/>
            <person name="Adryan B."/>
            <person name="Aguade M."/>
            <person name="Akashi H."/>
            <person name="Anderson W.W."/>
            <person name="Aquadro C.F."/>
            <person name="Ardell D.H."/>
            <person name="Arguello R."/>
            <person name="Artieri C.G."/>
            <person name="Barbash D.A."/>
            <person name="Barker D."/>
            <person name="Barsanti P."/>
            <person name="Batterham P."/>
            <person name="Batzoglou S."/>
            <person name="Begun D."/>
            <person name="Bhutkar A."/>
            <person name="Blanco E."/>
            <person name="Bosak S.A."/>
            <person name="Bradley R.K."/>
            <person name="Brand A.D."/>
            <person name="Brent M.R."/>
            <person name="Brooks A.N."/>
            <person name="Brown R.H."/>
            <person name="Butlin R.K."/>
            <person name="Caggese C."/>
            <person name="Calvi B.R."/>
            <person name="Bernardo de Carvalho A."/>
            <person name="Caspi A."/>
            <person name="Castrezana S."/>
            <person name="Celniker S.E."/>
            <person name="Chang J.L."/>
            <person name="Chapple C."/>
            <person name="Chatterji S."/>
            <person name="Chinwalla A."/>
            <person name="Civetta A."/>
            <person name="Clifton S.W."/>
            <person name="Comeron J.M."/>
            <person name="Costello J.C."/>
            <person name="Coyne J.A."/>
            <person name="Daub J."/>
            <person name="David R.G."/>
            <person name="Delcher A.L."/>
            <person name="Delehaunty K."/>
            <person name="Do C.B."/>
            <person name="Ebling H."/>
            <person name="Edwards K."/>
            <person name="Eickbush T."/>
            <person name="Evans J.D."/>
            <person name="Filipski A."/>
            <person name="Findeiss S."/>
            <person name="Freyhult E."/>
            <person name="Fulton L."/>
            <person name="Fulton R."/>
            <person name="Garcia A.C."/>
            <person name="Gardiner A."/>
            <person name="Garfield D.A."/>
            <person name="Garvin B.E."/>
            <person name="Gibson G."/>
            <person name="Gilbert D."/>
            <person name="Gnerre S."/>
            <person name="Godfrey J."/>
            <person name="Good R."/>
            <person name="Gotea V."/>
            <person name="Gravely B."/>
            <person name="Greenberg A.J."/>
            <person name="Griffiths-Jones S."/>
            <person name="Gross S."/>
            <person name="Guigo R."/>
            <person name="Gustafson E.A."/>
            <person name="Haerty W."/>
            <person name="Hahn M.W."/>
            <person name="Halligan D.L."/>
            <person name="Halpern A.L."/>
            <person name="Halter G.M."/>
            <person name="Han M.V."/>
            <person name="Heger A."/>
            <person name="Hillier L."/>
            <person name="Hinrichs A.S."/>
            <person name="Holmes I."/>
            <person name="Hoskins R.A."/>
            <person name="Hubisz M.J."/>
            <person name="Hultmark D."/>
            <person name="Huntley M.A."/>
            <person name="Jaffe D.B."/>
            <person name="Jagadeeshan S."/>
            <person name="Jeck W.R."/>
            <person name="Johnson J."/>
            <person name="Jones C.D."/>
            <person name="Jordan W.C."/>
            <person name="Karpen G.H."/>
            <person name="Kataoka E."/>
            <person name="Keightley P.D."/>
            <person name="Kheradpour P."/>
            <person name="Kirkness E.F."/>
            <person name="Koerich L.B."/>
            <person name="Kristiansen K."/>
            <person name="Kudrna D."/>
            <person name="Kulathinal R.J."/>
            <person name="Kumar S."/>
            <person name="Kwok R."/>
            <person name="Lander E."/>
            <person name="Langley C.H."/>
            <person name="Lapoint R."/>
            <person name="Lazzaro B.P."/>
            <person name="Lee S.J."/>
            <person name="Levesque L."/>
            <person name="Li R."/>
            <person name="Lin C.F."/>
            <person name="Lin M.F."/>
            <person name="Lindblad-Toh K."/>
            <person name="Llopart A."/>
            <person name="Long M."/>
            <person name="Low L."/>
            <person name="Lozovsky E."/>
            <person name="Lu J."/>
            <person name="Luo M."/>
            <person name="Machado C.A."/>
            <person name="Makalowski W."/>
            <person name="Marzo M."/>
            <person name="Matsuda M."/>
            <person name="Matzkin L."/>
            <person name="McAllister B."/>
            <person name="McBride C.S."/>
            <person name="McKernan B."/>
            <person name="McKernan K."/>
            <person name="Mendez-Lago M."/>
            <person name="Minx P."/>
            <person name="Mollenhauer M.U."/>
            <person name="Montooth K."/>
            <person name="Mount S.M."/>
            <person name="Mu X."/>
            <person name="Myers E."/>
            <person name="Negre B."/>
            <person name="Newfeld S."/>
            <person name="Nielsen R."/>
            <person name="Noor M.A."/>
            <person name="O'Grady P."/>
            <person name="Pachter L."/>
            <person name="Papaceit M."/>
            <person name="Parisi M.J."/>
            <person name="Parisi M."/>
            <person name="Parts L."/>
            <person name="Pedersen J.S."/>
            <person name="Pesole G."/>
            <person name="Phillippy A.M."/>
            <person name="Ponting C.P."/>
            <person name="Pop M."/>
            <person name="Porcelli D."/>
            <person name="Powell J.R."/>
            <person name="Prohaska S."/>
            <person name="Pruitt K."/>
            <person name="Puig M."/>
            <person name="Quesneville H."/>
            <person name="Ram K.R."/>
            <person name="Rand D."/>
            <person name="Rasmussen M.D."/>
            <person name="Reed L.K."/>
            <person name="Reenan R."/>
            <person name="Reily A."/>
            <person name="Remington K.A."/>
            <person name="Rieger T.T."/>
            <person name="Ritchie M.G."/>
            <person name="Robin C."/>
            <person name="Rogers Y.H."/>
            <person name="Rohde C."/>
            <person name="Rozas J."/>
            <person name="Rubenfield M.J."/>
            <person name="Ruiz A."/>
            <person name="Russo S."/>
            <person name="Salzberg S.L."/>
            <person name="Sanchez-Gracia A."/>
            <person name="Saranga D.J."/>
            <person name="Sato H."/>
            <person name="Schaeffer S.W."/>
            <person name="Schatz M.C."/>
            <person name="Schlenke T."/>
            <person name="Schwartz R."/>
            <person name="Segarra C."/>
            <person name="Singh R.S."/>
            <person name="Sirot L."/>
            <person name="Sirota M."/>
            <person name="Sisneros N.B."/>
            <person name="Smith C.D."/>
            <person name="Smith T.F."/>
            <person name="Spieth J."/>
            <person name="Stage D.E."/>
            <person name="Stark A."/>
            <person name="Stephan W."/>
            <person name="Strausberg R.L."/>
            <person name="Strempel S."/>
            <person name="Sturgill D."/>
            <person name="Sutton G."/>
            <person name="Sutton G.G."/>
            <person name="Tao W."/>
            <person name="Teichmann S."/>
            <person name="Tobari Y.N."/>
            <person name="Tomimura Y."/>
            <person name="Tsolas J.M."/>
            <person name="Valente V.L."/>
            <person name="Venter E."/>
            <person name="Venter J.C."/>
            <person name="Vicario S."/>
            <person name="Vieira F.G."/>
            <person name="Vilella A.J."/>
            <person name="Villasante A."/>
            <person name="Walenz B."/>
            <person name="Wang J."/>
            <person name="Wasserman M."/>
            <person name="Watts T."/>
            <person name="Wilson D."/>
            <person name="Wilson R.K."/>
            <person name="Wing R.A."/>
            <person name="Wolfner M.F."/>
            <person name="Wong A."/>
            <person name="Wong G.K."/>
            <person name="Wu C.I."/>
            <person name="Wu G."/>
            <person name="Yamamoto D."/>
            <person name="Yang H.P."/>
            <person name="Yang S.P."/>
            <person name="Yorke J.A."/>
            <person name="Yoshida K."/>
            <person name="Zdobnov E."/>
            <person name="Zhang P."/>
            <person name="Zhang Y."/>
            <person name="Zimin A.V."/>
            <person name="Baldwin J."/>
            <person name="Abdouelleil A."/>
            <person name="Abdulkadir J."/>
            <person name="Abebe A."/>
            <person name="Abera B."/>
            <person name="Abreu J."/>
            <person name="Acer S.C."/>
            <person name="Aftuck L."/>
            <person name="Alexander A."/>
            <person name="An P."/>
            <person name="Anderson E."/>
            <person name="Anderson S."/>
            <person name="Arachi H."/>
            <person name="Azer M."/>
            <person name="Bachantsang P."/>
            <person name="Barry A."/>
            <person name="Bayul T."/>
            <person name="Berlin A."/>
            <person name="Bessette D."/>
            <person name="Bloom T."/>
            <person name="Blye J."/>
            <person name="Boguslavskiy L."/>
            <person name="Bonnet C."/>
            <person name="Boukhgalter B."/>
            <person name="Bourzgui I."/>
            <person name="Brown A."/>
            <person name="Cahill P."/>
            <person name="Channer S."/>
            <person name="Cheshatsang Y."/>
            <person name="Chuda L."/>
            <person name="Citroen M."/>
            <person name="Collymore A."/>
            <person name="Cooke P."/>
            <person name="Costello M."/>
            <person name="D'Aco K."/>
            <person name="Daza R."/>
            <person name="De Haan G."/>
            <person name="DeGray S."/>
            <person name="DeMaso C."/>
            <person name="Dhargay N."/>
            <person name="Dooley K."/>
            <person name="Dooley E."/>
            <person name="Doricent M."/>
            <person name="Dorje P."/>
            <person name="Dorjee K."/>
            <person name="Dupes A."/>
            <person name="Elong R."/>
            <person name="Falk J."/>
            <person name="Farina A."/>
            <person name="Faro S."/>
            <person name="Ferguson D."/>
            <person name="Fisher S."/>
            <person name="Foley C.D."/>
            <person name="Franke A."/>
            <person name="Friedrich D."/>
            <person name="Gadbois L."/>
            <person name="Gearin G."/>
            <person name="Gearin C.R."/>
            <person name="Giannoukos G."/>
            <person name="Goode T."/>
            <person name="Graham J."/>
            <person name="Grandbois E."/>
            <person name="Grewal S."/>
            <person name="Gyaltsen K."/>
            <person name="Hafez N."/>
            <person name="Hagos B."/>
            <person name="Hall J."/>
            <person name="Henson C."/>
            <person name="Hollinger A."/>
            <person name="Honan T."/>
            <person name="Huard M.D."/>
            <person name="Hughes L."/>
            <person name="Hurhula B."/>
            <person name="Husby M.E."/>
            <person name="Kamat A."/>
            <person name="Kanga B."/>
            <person name="Kashin S."/>
            <person name="Khazanovich D."/>
            <person name="Kisner P."/>
            <person name="Lance K."/>
            <person name="Lara M."/>
            <person name="Lee W."/>
            <person name="Lennon N."/>
            <person name="Letendre F."/>
            <person name="LeVine R."/>
            <person name="Lipovsky A."/>
            <person name="Liu X."/>
            <person name="Liu J."/>
            <person name="Liu S."/>
            <person name="Lokyitsang T."/>
            <person name="Lokyitsang Y."/>
            <person name="Lubonja R."/>
            <person name="Lui A."/>
            <person name="MacDonald P."/>
            <person name="Magnisalis V."/>
            <person name="Maru K."/>
            <person name="Matthews C."/>
            <person name="McCusker W."/>
            <person name="McDonough S."/>
            <person name="Mehta T."/>
            <person name="Meldrim J."/>
            <person name="Meneus L."/>
            <person name="Mihai O."/>
            <person name="Mihalev A."/>
            <person name="Mihova T."/>
            <person name="Mittelman R."/>
            <person name="Mlenga V."/>
            <person name="Montmayeur A."/>
            <person name="Mulrain L."/>
            <person name="Navidi A."/>
            <person name="Naylor J."/>
            <person name="Negash T."/>
            <person name="Nguyen T."/>
            <person name="Nguyen N."/>
            <person name="Nicol R."/>
            <person name="Norbu C."/>
            <person name="Norbu N."/>
            <person name="Novod N."/>
            <person name="O'Neill B."/>
            <person name="Osman S."/>
            <person name="Markiewicz E."/>
            <person name="Oyono O.L."/>
            <person name="Patti C."/>
            <person name="Phunkhang P."/>
            <person name="Pierre F."/>
            <person name="Priest M."/>
            <person name="Raghuraman S."/>
            <person name="Rege F."/>
            <person name="Reyes R."/>
            <person name="Rise C."/>
            <person name="Rogov P."/>
            <person name="Ross K."/>
            <person name="Ryan E."/>
            <person name="Settipalli S."/>
            <person name="Shea T."/>
            <person name="Sherpa N."/>
            <person name="Shi L."/>
            <person name="Shih D."/>
            <person name="Sparrow T."/>
            <person name="Spaulding J."/>
            <person name="Stalker J."/>
            <person name="Stange-Thomann N."/>
            <person name="Stavropoulos S."/>
            <person name="Stone C."/>
            <person name="Strader C."/>
            <person name="Tesfaye S."/>
            <person name="Thomson T."/>
            <person name="Thoulutsang Y."/>
            <person name="Thoulutsang D."/>
            <person name="Topham K."/>
            <person name="Topping I."/>
            <person name="Tsamla T."/>
            <person name="Vassiliev H."/>
            <person name="Vo A."/>
            <person name="Wangchuk T."/>
            <person name="Wangdi T."/>
            <person name="Weiand M."/>
            <person name="Wilkinson J."/>
            <person name="Wilson A."/>
            <person name="Yadav S."/>
            <person name="Young G."/>
            <person name="Yu Q."/>
            <person name="Zembek L."/>
            <person name="Zhong D."/>
            <person name="Zimmer A."/>
            <person name="Zwirko Z."/>
            <person name="Jaffe D.B."/>
            <person name="Alvarez P."/>
            <person name="Brockman W."/>
            <person name="Butler J."/>
            <person name="Chin C."/>
            <person name="Gnerre S."/>
            <person name="Grabherr M."/>
            <person name="Kleber M."/>
            <person name="Mauceli E."/>
            <person name="MacCallum I."/>
        </authorList>
    </citation>
    <scope>NUCLEOTIDE SEQUENCE [LARGE SCALE GENOMIC DNA]</scope>
    <source>
        <strain evidence="5">Tucson 15081-1352.22</strain>
    </source>
</reference>
<keyword evidence="5" id="KW-1185">Reference proteome</keyword>
<evidence type="ECO:0000256" key="1">
    <source>
        <dbReference type="SAM" id="MobiDB-lite"/>
    </source>
</evidence>
<dbReference type="Proteomes" id="UP000009192">
    <property type="component" value="Unassembled WGS sequence"/>
</dbReference>
<dbReference type="AlphaFoldDB" id="B4L2K3"/>
<dbReference type="HOGENOM" id="CLU_402408_0_0_1"/>
<dbReference type="KEGG" id="dmo:Dmoj_GI15170"/>
<keyword evidence="2" id="KW-0472">Membrane</keyword>
<feature type="region of interest" description="Disordered" evidence="1">
    <location>
        <begin position="723"/>
        <end position="746"/>
    </location>
</feature>
<gene>
    <name evidence="4" type="primary">Dmoj\GI15170</name>
    <name evidence="4" type="ORF">Dmoj_GI15170</name>
</gene>